<comment type="caution">
    <text evidence="3">The sequence shown here is derived from an EMBL/GenBank/DDBJ whole genome shotgun (WGS) entry which is preliminary data.</text>
</comment>
<protein>
    <submittedName>
        <fullName evidence="3">Peptidoglycan-binding protein</fullName>
    </submittedName>
</protein>
<dbReference type="Pfam" id="PF01471">
    <property type="entry name" value="PG_binding_1"/>
    <property type="match status" value="1"/>
</dbReference>
<sequence>MPRTGRRPDRTVAALATAAFGTALSLGATAAPAQAGDRPAAEPAATTYAAASSRSDCVNQVGTRIYRPSSDVVALKIPNVYLRQGSTGACVRYAQELLASQLGAPGPGFVDGIFGPTTNRYVRTFQGNAGLSVDGVVGPNTWYWLMTIN</sequence>
<keyword evidence="1" id="KW-0732">Signal</keyword>
<proteinExistence type="predicted"/>
<dbReference type="InterPro" id="IPR002477">
    <property type="entry name" value="Peptidoglycan-bd-like"/>
</dbReference>
<evidence type="ECO:0000313" key="3">
    <source>
        <dbReference type="EMBL" id="TPQ17777.1"/>
    </source>
</evidence>
<evidence type="ECO:0000256" key="1">
    <source>
        <dbReference type="SAM" id="SignalP"/>
    </source>
</evidence>
<name>A0A505D4I1_9ACTN</name>
<dbReference type="InterPro" id="IPR036366">
    <property type="entry name" value="PGBDSf"/>
</dbReference>
<dbReference type="EMBL" id="VCHX02000183">
    <property type="protein sequence ID" value="TPQ17777.1"/>
    <property type="molecule type" value="Genomic_DNA"/>
</dbReference>
<accession>A0A505D4I1</accession>
<feature type="domain" description="Peptidoglycan binding-like" evidence="2">
    <location>
        <begin position="91"/>
        <end position="145"/>
    </location>
</feature>
<organism evidence="3 4">
    <name type="scientific">Streptomyces sporangiiformans</name>
    <dbReference type="NCBI Taxonomy" id="2315329"/>
    <lineage>
        <taxon>Bacteria</taxon>
        <taxon>Bacillati</taxon>
        <taxon>Actinomycetota</taxon>
        <taxon>Actinomycetes</taxon>
        <taxon>Kitasatosporales</taxon>
        <taxon>Streptomycetaceae</taxon>
        <taxon>Streptomyces</taxon>
    </lineage>
</organism>
<evidence type="ECO:0000313" key="4">
    <source>
        <dbReference type="Proteomes" id="UP000317378"/>
    </source>
</evidence>
<keyword evidence="4" id="KW-1185">Reference proteome</keyword>
<evidence type="ECO:0000259" key="2">
    <source>
        <dbReference type="Pfam" id="PF01471"/>
    </source>
</evidence>
<feature type="signal peptide" evidence="1">
    <location>
        <begin position="1"/>
        <end position="30"/>
    </location>
</feature>
<dbReference type="Gene3D" id="1.10.101.10">
    <property type="entry name" value="PGBD-like superfamily/PGBD"/>
    <property type="match status" value="1"/>
</dbReference>
<gene>
    <name evidence="3" type="ORF">FGD71_034490</name>
</gene>
<dbReference type="Proteomes" id="UP000317378">
    <property type="component" value="Unassembled WGS sequence"/>
</dbReference>
<dbReference type="InterPro" id="IPR036365">
    <property type="entry name" value="PGBD-like_sf"/>
</dbReference>
<reference evidence="3 4" key="1">
    <citation type="submission" date="2019-06" db="EMBL/GenBank/DDBJ databases">
        <title>Streptomyces sporangiiformans sp. nov., a novel actinomycete isolated from soil in Mount Song.</title>
        <authorList>
            <person name="Han L."/>
        </authorList>
    </citation>
    <scope>NUCLEOTIDE SEQUENCE [LARGE SCALE GENOMIC DNA]</scope>
    <source>
        <strain evidence="3 4">NEAU-SSA 1</strain>
    </source>
</reference>
<feature type="chain" id="PRO_5038635252" evidence="1">
    <location>
        <begin position="31"/>
        <end position="149"/>
    </location>
</feature>
<dbReference type="SUPFAM" id="SSF47090">
    <property type="entry name" value="PGBD-like"/>
    <property type="match status" value="1"/>
</dbReference>
<dbReference type="AlphaFoldDB" id="A0A505D4I1"/>